<evidence type="ECO:0000256" key="6">
    <source>
        <dbReference type="PROSITE-ProRule" id="PRU00277"/>
    </source>
</evidence>
<keyword evidence="5 6" id="KW-0413">Isomerase</keyword>
<evidence type="ECO:0000256" key="1">
    <source>
        <dbReference type="ARBA" id="ARBA00000971"/>
    </source>
</evidence>
<dbReference type="InterPro" id="IPR000774">
    <property type="entry name" value="PPIase_FKBP_N"/>
</dbReference>
<organism evidence="9 10">
    <name type="scientific">Kangiella koreensis (strain DSM 16069 / JCM 12317 / KCTC 12182 / SW-125)</name>
    <dbReference type="NCBI Taxonomy" id="523791"/>
    <lineage>
        <taxon>Bacteria</taxon>
        <taxon>Pseudomonadati</taxon>
        <taxon>Pseudomonadota</taxon>
        <taxon>Gammaproteobacteria</taxon>
        <taxon>Kangiellales</taxon>
        <taxon>Kangiellaceae</taxon>
        <taxon>Kangiella</taxon>
    </lineage>
</organism>
<comment type="catalytic activity">
    <reaction evidence="1 6">
        <text>[protein]-peptidylproline (omega=180) = [protein]-peptidylproline (omega=0)</text>
        <dbReference type="Rhea" id="RHEA:16237"/>
        <dbReference type="Rhea" id="RHEA-COMP:10747"/>
        <dbReference type="Rhea" id="RHEA-COMP:10748"/>
        <dbReference type="ChEBI" id="CHEBI:83833"/>
        <dbReference type="ChEBI" id="CHEBI:83834"/>
        <dbReference type="EC" id="5.2.1.8"/>
    </reaction>
</comment>
<dbReference type="Gene3D" id="1.10.287.460">
    <property type="entry name" value="Peptidyl-prolyl cis-trans isomerase, FKBP-type, N-terminal domain"/>
    <property type="match status" value="1"/>
</dbReference>
<feature type="region of interest" description="Disordered" evidence="7">
    <location>
        <begin position="292"/>
        <end position="328"/>
    </location>
</feature>
<dbReference type="STRING" id="523791.Kkor_2326"/>
<evidence type="ECO:0000256" key="4">
    <source>
        <dbReference type="ARBA" id="ARBA00023110"/>
    </source>
</evidence>
<feature type="domain" description="PPIase FKBP-type" evidence="8">
    <location>
        <begin position="185"/>
        <end position="270"/>
    </location>
</feature>
<dbReference type="eggNOG" id="COG0545">
    <property type="taxonomic scope" value="Bacteria"/>
</dbReference>
<dbReference type="SUPFAM" id="SSF54534">
    <property type="entry name" value="FKBP-like"/>
    <property type="match status" value="1"/>
</dbReference>
<dbReference type="PANTHER" id="PTHR43811:SF19">
    <property type="entry name" value="39 KDA FK506-BINDING NUCLEAR PROTEIN"/>
    <property type="match status" value="1"/>
</dbReference>
<accession>C7R8H0</accession>
<evidence type="ECO:0000256" key="5">
    <source>
        <dbReference type="ARBA" id="ARBA00023235"/>
    </source>
</evidence>
<dbReference type="Proteomes" id="UP000001231">
    <property type="component" value="Chromosome"/>
</dbReference>
<name>C7R8H0_KANKD</name>
<dbReference type="Pfam" id="PF01346">
    <property type="entry name" value="FKBP_N"/>
    <property type="match status" value="1"/>
</dbReference>
<dbReference type="GO" id="GO:0006457">
    <property type="term" value="P:protein folding"/>
    <property type="evidence" value="ECO:0007669"/>
    <property type="project" value="InterPro"/>
</dbReference>
<protein>
    <recommendedName>
        <fullName evidence="3 6">peptidylprolyl isomerase</fullName>
        <ecNumber evidence="3 6">5.2.1.8</ecNumber>
    </recommendedName>
</protein>
<evidence type="ECO:0000313" key="10">
    <source>
        <dbReference type="Proteomes" id="UP000001231"/>
    </source>
</evidence>
<dbReference type="EMBL" id="CP001707">
    <property type="protein sequence ID" value="ACV27735.1"/>
    <property type="molecule type" value="Genomic_DNA"/>
</dbReference>
<feature type="compositionally biased region" description="Low complexity" evidence="7">
    <location>
        <begin position="297"/>
        <end position="307"/>
    </location>
</feature>
<dbReference type="KEGG" id="kko:Kkor_2326"/>
<proteinExistence type="inferred from homology"/>
<comment type="similarity">
    <text evidence="2">Belongs to the FKBP-type PPIase family.</text>
</comment>
<dbReference type="Gene3D" id="3.10.50.40">
    <property type="match status" value="1"/>
</dbReference>
<dbReference type="GO" id="GO:0003755">
    <property type="term" value="F:peptidyl-prolyl cis-trans isomerase activity"/>
    <property type="evidence" value="ECO:0007669"/>
    <property type="project" value="UniProtKB-KW"/>
</dbReference>
<dbReference type="AlphaFoldDB" id="C7R8H0"/>
<dbReference type="Pfam" id="PF00254">
    <property type="entry name" value="FKBP_C"/>
    <property type="match status" value="1"/>
</dbReference>
<evidence type="ECO:0000256" key="3">
    <source>
        <dbReference type="ARBA" id="ARBA00013194"/>
    </source>
</evidence>
<dbReference type="PROSITE" id="PS50059">
    <property type="entry name" value="FKBP_PPIASE"/>
    <property type="match status" value="1"/>
</dbReference>
<keyword evidence="10" id="KW-1185">Reference proteome</keyword>
<dbReference type="HOGENOM" id="CLU_013615_0_2_6"/>
<dbReference type="InterPro" id="IPR046357">
    <property type="entry name" value="PPIase_dom_sf"/>
</dbReference>
<evidence type="ECO:0000256" key="2">
    <source>
        <dbReference type="ARBA" id="ARBA00006577"/>
    </source>
</evidence>
<dbReference type="FunFam" id="3.10.50.40:FF:000006">
    <property type="entry name" value="Peptidyl-prolyl cis-trans isomerase"/>
    <property type="match status" value="1"/>
</dbReference>
<evidence type="ECO:0000313" key="9">
    <source>
        <dbReference type="EMBL" id="ACV27735.1"/>
    </source>
</evidence>
<dbReference type="InParanoid" id="C7R8H0"/>
<dbReference type="PANTHER" id="PTHR43811">
    <property type="entry name" value="FKBP-TYPE PEPTIDYL-PROLYL CIS-TRANS ISOMERASE FKPA"/>
    <property type="match status" value="1"/>
</dbReference>
<gene>
    <name evidence="9" type="ordered locus">Kkor_2326</name>
</gene>
<keyword evidence="4 6" id="KW-0697">Rotamase</keyword>
<dbReference type="FunCoup" id="C7R8H0">
    <property type="interactions" value="219"/>
</dbReference>
<reference evidence="9 10" key="1">
    <citation type="journal article" date="2009" name="Stand. Genomic Sci.">
        <title>Complete genome sequence of Kangiella koreensis type strain (SW-125).</title>
        <authorList>
            <person name="Han C."/>
            <person name="Sikorski J."/>
            <person name="Lapidus A."/>
            <person name="Nolan M."/>
            <person name="Glavina Del Rio T."/>
            <person name="Tice H."/>
            <person name="Cheng J.F."/>
            <person name="Lucas S."/>
            <person name="Chen F."/>
            <person name="Copeland A."/>
            <person name="Ivanova N."/>
            <person name="Mavromatis K."/>
            <person name="Ovchinnikova G."/>
            <person name="Pati A."/>
            <person name="Bruce D."/>
            <person name="Goodwin L."/>
            <person name="Pitluck S."/>
            <person name="Chen A."/>
            <person name="Palaniappan K."/>
            <person name="Land M."/>
            <person name="Hauser L."/>
            <person name="Chang Y.J."/>
            <person name="Jeffries C.D."/>
            <person name="Chain P."/>
            <person name="Saunders E."/>
            <person name="Brettin T."/>
            <person name="Goker M."/>
            <person name="Tindall B.J."/>
            <person name="Bristow J."/>
            <person name="Eisen J.A."/>
            <person name="Markowitz V."/>
            <person name="Hugenholtz P."/>
            <person name="Kyrpides N.C."/>
            <person name="Klenk H.P."/>
            <person name="Detter J.C."/>
        </authorList>
    </citation>
    <scope>NUCLEOTIDE SEQUENCE [LARGE SCALE GENOMIC DNA]</scope>
    <source>
        <strain evidence="10">DSM 16069 / KCTC 12182 / SW-125</strain>
    </source>
</reference>
<dbReference type="NCBIfam" id="NF008150">
    <property type="entry name" value="PRK10902.1"/>
    <property type="match status" value="1"/>
</dbReference>
<dbReference type="EC" id="5.2.1.8" evidence="3 6"/>
<evidence type="ECO:0000256" key="7">
    <source>
        <dbReference type="SAM" id="MobiDB-lite"/>
    </source>
</evidence>
<feature type="compositionally biased region" description="Acidic residues" evidence="7">
    <location>
        <begin position="308"/>
        <end position="320"/>
    </location>
</feature>
<sequence length="328" mass="36372">MPVFQPLFGENKVIKPTMKKTTLVLAFSAALVACEQSNDVQSEKPEQTKQVTEFKGEYDKTAYAIGVNFSTQMGQNFESLKEYGVEIDPQIVAEGIKDGFAGNAKLTDEEVAEEMDAFQTNLNTKMEEHQAKLEAEAQKEAEATLAAGNAFREEYAQKEGVKTTESGLMYRVIDVSGSEESPAAEDTVRVHYRGTFIDGKEFDSSYERKQPIDFPLRGVIPGWTEGVQLMNVGDKYEFVIKPDLAYGEMDRGSIPGNSTLVFEVELLEINPTEPVPPVEEPAIDEQLEEQVEEAAQELEQAAEATQETVEEVAEEVEEEVKEATGDDQ</sequence>
<dbReference type="InterPro" id="IPR001179">
    <property type="entry name" value="PPIase_FKBP_dom"/>
</dbReference>
<evidence type="ECO:0000259" key="8">
    <source>
        <dbReference type="PROSITE" id="PS50059"/>
    </source>
</evidence>
<dbReference type="InterPro" id="IPR036944">
    <property type="entry name" value="PPIase_FKBP_N_sf"/>
</dbReference>